<keyword evidence="3" id="KW-1015">Disulfide bond</keyword>
<sequence length="358" mass="39085">MSTVKTATIEGTSDNDFVVVVPTDGNLIIGGGLEFGSDANLSIPVGNTAQRPSGQALQTGMIRFNTDVGFIEVYTGANWINFGETAASGGYVDLGTQANPASSALAIKRQYPNAPDGVYWINPSGTGGDAFSATQVYCDMTTDGGGWMMVAYAGNINTNKTNTVGSNYLPLFNTYGTLSSTAKTNRTAFSRMDFAKAIEGASDTSQMMARRTECQSKIFIWEITELNRFDTTSNVNWTFPANNIGTVIRKCRMSNKGPLGLVSRDYIAGEADRVRYENGPSYPGIAWNSSFNANNDNSGSFEQFLVRRSILYWETNENSYQANQWFHADPMHLAASRGPDNGVQDMEFYFREEEPGFS</sequence>
<dbReference type="Gene3D" id="2.60.120.1000">
    <property type="match status" value="1"/>
</dbReference>
<dbReference type="PANTHER" id="PTHR16146:SF46">
    <property type="entry name" value="INTELECTIN-1A-RELATED"/>
    <property type="match status" value="1"/>
</dbReference>
<dbReference type="EMBL" id="KX349299">
    <property type="protein sequence ID" value="AOO13362.1"/>
    <property type="molecule type" value="Genomic_DNA"/>
</dbReference>
<dbReference type="InterPro" id="IPR036056">
    <property type="entry name" value="Fibrinogen-like_C"/>
</dbReference>
<proteinExistence type="predicted"/>
<dbReference type="Pfam" id="PF01410">
    <property type="entry name" value="COLFI"/>
    <property type="match status" value="1"/>
</dbReference>
<dbReference type="GO" id="GO:0070492">
    <property type="term" value="F:oligosaccharide binding"/>
    <property type="evidence" value="ECO:0007669"/>
    <property type="project" value="TreeGrafter"/>
</dbReference>
<protein>
    <recommendedName>
        <fullName evidence="4">Fibrillar collagen NC1 domain-containing protein</fullName>
    </recommendedName>
</protein>
<dbReference type="NCBIfam" id="NF040941">
    <property type="entry name" value="GGGWT_bact"/>
    <property type="match status" value="1"/>
</dbReference>
<comment type="subcellular location">
    <subcellularLocation>
        <location evidence="1">Secreted</location>
    </subcellularLocation>
</comment>
<evidence type="ECO:0000256" key="2">
    <source>
        <dbReference type="ARBA" id="ARBA00022525"/>
    </source>
</evidence>
<dbReference type="SUPFAM" id="SSF56496">
    <property type="entry name" value="Fibrinogen C-terminal domain-like"/>
    <property type="match status" value="1"/>
</dbReference>
<accession>A0A1D7SIJ4</accession>
<dbReference type="GO" id="GO:0005615">
    <property type="term" value="C:extracellular space"/>
    <property type="evidence" value="ECO:0007669"/>
    <property type="project" value="TreeGrafter"/>
</dbReference>
<dbReference type="GO" id="GO:0005201">
    <property type="term" value="F:extracellular matrix structural constituent"/>
    <property type="evidence" value="ECO:0007669"/>
    <property type="project" value="InterPro"/>
</dbReference>
<evidence type="ECO:0000256" key="3">
    <source>
        <dbReference type="ARBA" id="ARBA00023157"/>
    </source>
</evidence>
<dbReference type="PANTHER" id="PTHR16146">
    <property type="entry name" value="INTELECTIN"/>
    <property type="match status" value="1"/>
</dbReference>
<gene>
    <name evidence="5" type="ORF">LIS110610_032</name>
</gene>
<dbReference type="Proteomes" id="UP000226173">
    <property type="component" value="Segment"/>
</dbReference>
<evidence type="ECO:0000313" key="6">
    <source>
        <dbReference type="Proteomes" id="UP000226173"/>
    </source>
</evidence>
<organism evidence="5 6">
    <name type="scientific">Cyanophage S-RIM14</name>
    <dbReference type="NCBI Taxonomy" id="1278423"/>
    <lineage>
        <taxon>Viruses</taxon>
        <taxon>Duplodnaviria</taxon>
        <taxon>Heunggongvirae</taxon>
        <taxon>Uroviricota</taxon>
        <taxon>Caudoviricetes</taxon>
        <taxon>Pantevenvirales</taxon>
        <taxon>Kyanoviridae</taxon>
        <taxon>Ahtivirus</taxon>
        <taxon>Ahtivirus sagseatwo</taxon>
    </lineage>
</organism>
<evidence type="ECO:0000313" key="5">
    <source>
        <dbReference type="EMBL" id="AOO13362.1"/>
    </source>
</evidence>
<name>A0A1D7SIJ4_9CAUD</name>
<keyword evidence="2" id="KW-0964">Secreted</keyword>
<dbReference type="InterPro" id="IPR000885">
    <property type="entry name" value="Fib_collagen_C"/>
</dbReference>
<reference evidence="5 6" key="1">
    <citation type="journal article" date="2016" name="Environ. Microbiol.">
        <title>Genomic diversification of marine cyanophages into stable ecotypes.</title>
        <authorList>
            <person name="Marston M.F."/>
            <person name="Martiny J.B."/>
        </authorList>
    </citation>
    <scope>NUCLEOTIDE SEQUENCE [LARGE SCALE GENOMIC DNA]</scope>
    <source>
        <strain evidence="5">LIS_22_0610</strain>
    </source>
</reference>
<evidence type="ECO:0000256" key="1">
    <source>
        <dbReference type="ARBA" id="ARBA00004613"/>
    </source>
</evidence>
<evidence type="ECO:0000259" key="4">
    <source>
        <dbReference type="Pfam" id="PF01410"/>
    </source>
</evidence>
<feature type="domain" description="Fibrillar collagen NC1" evidence="4">
    <location>
        <begin position="95"/>
        <end position="143"/>
    </location>
</feature>